<dbReference type="EMBL" id="BAAAPL010000001">
    <property type="protein sequence ID" value="GAA1695481.1"/>
    <property type="molecule type" value="Genomic_DNA"/>
</dbReference>
<dbReference type="Proteomes" id="UP001501690">
    <property type="component" value="Unassembled WGS sequence"/>
</dbReference>
<evidence type="ECO:0000256" key="1">
    <source>
        <dbReference type="ARBA" id="ARBA00008791"/>
    </source>
</evidence>
<dbReference type="Pfam" id="PF00582">
    <property type="entry name" value="Usp"/>
    <property type="match status" value="1"/>
</dbReference>
<comment type="caution">
    <text evidence="3">The sequence shown here is derived from an EMBL/GenBank/DDBJ whole genome shotgun (WGS) entry which is preliminary data.</text>
</comment>
<evidence type="ECO:0000313" key="4">
    <source>
        <dbReference type="Proteomes" id="UP001501690"/>
    </source>
</evidence>
<dbReference type="InterPro" id="IPR006015">
    <property type="entry name" value="Universal_stress_UspA"/>
</dbReference>
<sequence>MRDSSGLTGPTTVLEAPTAMEHDISDHDTGEHLETFARLVVGVDGSGPSSGALSWALRYARAHGTPLLIVHIVDDTWGVAGDDYMAEAQQRGIHVLDAARAEARRHGVTAIQTELVHGRTPGVLAGAARTQDLLVVGSHRTGYLRGRSFGAASLYVVAAARSAVVVVPNLPVEGRHGVVVGVGAKTTGGDVLRRGAAEAASADEHLTLVHARTPLPHEDAAATGEIRSSAARDVLSRACALALREVPRLDVSTRVVAESVPAALLTAATDASLLVIGRGRAEAPPHVSAVVHDVLMNLNAPALVVP</sequence>
<dbReference type="Gene3D" id="3.40.50.620">
    <property type="entry name" value="HUPs"/>
    <property type="match status" value="2"/>
</dbReference>
<dbReference type="RefSeq" id="WP_344070207.1">
    <property type="nucleotide sequence ID" value="NZ_BAAAPL010000001.1"/>
</dbReference>
<reference evidence="4" key="1">
    <citation type="journal article" date="2019" name="Int. J. Syst. Evol. Microbiol.">
        <title>The Global Catalogue of Microorganisms (GCM) 10K type strain sequencing project: providing services to taxonomists for standard genome sequencing and annotation.</title>
        <authorList>
            <consortium name="The Broad Institute Genomics Platform"/>
            <consortium name="The Broad Institute Genome Sequencing Center for Infectious Disease"/>
            <person name="Wu L."/>
            <person name="Ma J."/>
        </authorList>
    </citation>
    <scope>NUCLEOTIDE SEQUENCE [LARGE SCALE GENOMIC DNA]</scope>
    <source>
        <strain evidence="4">JCM 15577</strain>
    </source>
</reference>
<name>A0ABP4TZD0_9MICO</name>
<accession>A0ABP4TZD0</accession>
<evidence type="ECO:0000259" key="2">
    <source>
        <dbReference type="Pfam" id="PF00582"/>
    </source>
</evidence>
<dbReference type="SUPFAM" id="SSF52402">
    <property type="entry name" value="Adenine nucleotide alpha hydrolases-like"/>
    <property type="match status" value="2"/>
</dbReference>
<protein>
    <recommendedName>
        <fullName evidence="2">UspA domain-containing protein</fullName>
    </recommendedName>
</protein>
<comment type="similarity">
    <text evidence="1">Belongs to the universal stress protein A family.</text>
</comment>
<dbReference type="PRINTS" id="PR01438">
    <property type="entry name" value="UNVRSLSTRESS"/>
</dbReference>
<dbReference type="InterPro" id="IPR014729">
    <property type="entry name" value="Rossmann-like_a/b/a_fold"/>
</dbReference>
<proteinExistence type="inferred from homology"/>
<dbReference type="PANTHER" id="PTHR46268">
    <property type="entry name" value="STRESS RESPONSE PROTEIN NHAX"/>
    <property type="match status" value="1"/>
</dbReference>
<dbReference type="PANTHER" id="PTHR46268:SF6">
    <property type="entry name" value="UNIVERSAL STRESS PROTEIN UP12"/>
    <property type="match status" value="1"/>
</dbReference>
<gene>
    <name evidence="3" type="ORF">GCM10009808_10890</name>
</gene>
<dbReference type="CDD" id="cd00293">
    <property type="entry name" value="USP-like"/>
    <property type="match status" value="1"/>
</dbReference>
<organism evidence="3 4">
    <name type="scientific">Microbacterium sediminicola</name>
    <dbReference type="NCBI Taxonomy" id="415210"/>
    <lineage>
        <taxon>Bacteria</taxon>
        <taxon>Bacillati</taxon>
        <taxon>Actinomycetota</taxon>
        <taxon>Actinomycetes</taxon>
        <taxon>Micrococcales</taxon>
        <taxon>Microbacteriaceae</taxon>
        <taxon>Microbacterium</taxon>
    </lineage>
</organism>
<keyword evidence="4" id="KW-1185">Reference proteome</keyword>
<feature type="domain" description="UspA" evidence="2">
    <location>
        <begin position="36"/>
        <end position="168"/>
    </location>
</feature>
<evidence type="ECO:0000313" key="3">
    <source>
        <dbReference type="EMBL" id="GAA1695481.1"/>
    </source>
</evidence>
<dbReference type="InterPro" id="IPR006016">
    <property type="entry name" value="UspA"/>
</dbReference>